<name>A0A411YWC6_9RHOB</name>
<dbReference type="EMBL" id="QWEY01000035">
    <property type="protein sequence ID" value="RGP35092.1"/>
    <property type="molecule type" value="Genomic_DNA"/>
</dbReference>
<gene>
    <name evidence="1" type="ORF">D1012_21930</name>
</gene>
<sequence>MDHAIKEAIISQMLQLVAPGTPLREGIDNVLRANTGGLIVV</sequence>
<keyword evidence="2" id="KW-1185">Reference proteome</keyword>
<dbReference type="Proteomes" id="UP000284547">
    <property type="component" value="Unassembled WGS sequence"/>
</dbReference>
<evidence type="ECO:0000313" key="1">
    <source>
        <dbReference type="EMBL" id="RGP35092.1"/>
    </source>
</evidence>
<accession>A0A411YWC6</accession>
<protein>
    <submittedName>
        <fullName evidence="1">DNA integrity scanning protein DisA</fullName>
    </submittedName>
</protein>
<feature type="non-terminal residue" evidence="1">
    <location>
        <position position="41"/>
    </location>
</feature>
<evidence type="ECO:0000313" key="2">
    <source>
        <dbReference type="Proteomes" id="UP000284547"/>
    </source>
</evidence>
<proteinExistence type="predicted"/>
<comment type="caution">
    <text evidence="1">The sequence shown here is derived from an EMBL/GenBank/DDBJ whole genome shotgun (WGS) entry which is preliminary data.</text>
</comment>
<dbReference type="AlphaFoldDB" id="A0A411YWC6"/>
<organism evidence="1 2">
    <name type="scientific">Pseudotabrizicola alkalilacus</name>
    <dbReference type="NCBI Taxonomy" id="2305252"/>
    <lineage>
        <taxon>Bacteria</taxon>
        <taxon>Pseudomonadati</taxon>
        <taxon>Pseudomonadota</taxon>
        <taxon>Alphaproteobacteria</taxon>
        <taxon>Rhodobacterales</taxon>
        <taxon>Paracoccaceae</taxon>
        <taxon>Pseudotabrizicola</taxon>
    </lineage>
</organism>
<reference evidence="1 2" key="1">
    <citation type="submission" date="2018-08" db="EMBL/GenBank/DDBJ databases">
        <title>Flavobacterium tibetense sp. nov., isolated from a wetland YonghuCo on Tibetan Plateau.</title>
        <authorList>
            <person name="Phurbu D."/>
            <person name="Lu H."/>
            <person name="Xing P."/>
        </authorList>
    </citation>
    <scope>NUCLEOTIDE SEQUENCE [LARGE SCALE GENOMIC DNA]</scope>
    <source>
        <strain evidence="1 2">DJC</strain>
    </source>
</reference>